<evidence type="ECO:0000313" key="2">
    <source>
        <dbReference type="EMBL" id="ELT92503.1"/>
    </source>
</evidence>
<protein>
    <recommendedName>
        <fullName evidence="5">RING-type domain-containing protein</fullName>
    </recommendedName>
</protein>
<dbReference type="SUPFAM" id="SSF57850">
    <property type="entry name" value="RING/U-box"/>
    <property type="match status" value="1"/>
</dbReference>
<gene>
    <name evidence="2" type="ORF">CAPTEDRAFT_211348</name>
</gene>
<dbReference type="EnsemblMetazoa" id="CapteT211348">
    <property type="protein sequence ID" value="CapteP211348"/>
    <property type="gene ID" value="CapteG211348"/>
</dbReference>
<organism evidence="2">
    <name type="scientific">Capitella teleta</name>
    <name type="common">Polychaete worm</name>
    <dbReference type="NCBI Taxonomy" id="283909"/>
    <lineage>
        <taxon>Eukaryota</taxon>
        <taxon>Metazoa</taxon>
        <taxon>Spiralia</taxon>
        <taxon>Lophotrochozoa</taxon>
        <taxon>Annelida</taxon>
        <taxon>Polychaeta</taxon>
        <taxon>Sedentaria</taxon>
        <taxon>Scolecida</taxon>
        <taxon>Capitellidae</taxon>
        <taxon>Capitella</taxon>
    </lineage>
</organism>
<name>R7TFE9_CAPTE</name>
<reference evidence="3" key="3">
    <citation type="submission" date="2015-06" db="UniProtKB">
        <authorList>
            <consortium name="EnsemblMetazoa"/>
        </authorList>
    </citation>
    <scope>IDENTIFICATION</scope>
</reference>
<dbReference type="EMBL" id="KB310096">
    <property type="protein sequence ID" value="ELT92503.1"/>
    <property type="molecule type" value="Genomic_DNA"/>
</dbReference>
<dbReference type="STRING" id="283909.R7TFE9"/>
<evidence type="ECO:0000313" key="4">
    <source>
        <dbReference type="Proteomes" id="UP000014760"/>
    </source>
</evidence>
<reference evidence="4" key="1">
    <citation type="submission" date="2012-12" db="EMBL/GenBank/DDBJ databases">
        <authorList>
            <person name="Hellsten U."/>
            <person name="Grimwood J."/>
            <person name="Chapman J.A."/>
            <person name="Shapiro H."/>
            <person name="Aerts A."/>
            <person name="Otillar R.P."/>
            <person name="Terry A.Y."/>
            <person name="Boore J.L."/>
            <person name="Simakov O."/>
            <person name="Marletaz F."/>
            <person name="Cho S.-J."/>
            <person name="Edsinger-Gonzales E."/>
            <person name="Havlak P."/>
            <person name="Kuo D.-H."/>
            <person name="Larsson T."/>
            <person name="Lv J."/>
            <person name="Arendt D."/>
            <person name="Savage R."/>
            <person name="Osoegawa K."/>
            <person name="de Jong P."/>
            <person name="Lindberg D.R."/>
            <person name="Seaver E.C."/>
            <person name="Weisblat D.A."/>
            <person name="Putnam N.H."/>
            <person name="Grigoriev I.V."/>
            <person name="Rokhsar D.S."/>
        </authorList>
    </citation>
    <scope>NUCLEOTIDE SEQUENCE</scope>
    <source>
        <strain evidence="4">I ESC-2004</strain>
    </source>
</reference>
<dbReference type="AlphaFoldDB" id="R7TFE9"/>
<feature type="compositionally biased region" description="Basic and acidic residues" evidence="1">
    <location>
        <begin position="1"/>
        <end position="18"/>
    </location>
</feature>
<dbReference type="EMBL" id="AMQN01013281">
    <property type="status" value="NOT_ANNOTATED_CDS"/>
    <property type="molecule type" value="Genomic_DNA"/>
</dbReference>
<dbReference type="HOGENOM" id="CLU_1251705_0_0_1"/>
<accession>R7TFE9</accession>
<dbReference type="OrthoDB" id="411372at2759"/>
<evidence type="ECO:0000256" key="1">
    <source>
        <dbReference type="SAM" id="MobiDB-lite"/>
    </source>
</evidence>
<evidence type="ECO:0008006" key="5">
    <source>
        <dbReference type="Google" id="ProtNLM"/>
    </source>
</evidence>
<feature type="region of interest" description="Disordered" evidence="1">
    <location>
        <begin position="1"/>
        <end position="45"/>
    </location>
</feature>
<dbReference type="Proteomes" id="UP000014760">
    <property type="component" value="Unassembled WGS sequence"/>
</dbReference>
<reference evidence="2 4" key="2">
    <citation type="journal article" date="2013" name="Nature">
        <title>Insights into bilaterian evolution from three spiralian genomes.</title>
        <authorList>
            <person name="Simakov O."/>
            <person name="Marletaz F."/>
            <person name="Cho S.J."/>
            <person name="Edsinger-Gonzales E."/>
            <person name="Havlak P."/>
            <person name="Hellsten U."/>
            <person name="Kuo D.H."/>
            <person name="Larsson T."/>
            <person name="Lv J."/>
            <person name="Arendt D."/>
            <person name="Savage R."/>
            <person name="Osoegawa K."/>
            <person name="de Jong P."/>
            <person name="Grimwood J."/>
            <person name="Chapman J.A."/>
            <person name="Shapiro H."/>
            <person name="Aerts A."/>
            <person name="Otillar R.P."/>
            <person name="Terry A.Y."/>
            <person name="Boore J.L."/>
            <person name="Grigoriev I.V."/>
            <person name="Lindberg D.R."/>
            <person name="Seaver E.C."/>
            <person name="Weisblat D.A."/>
            <person name="Putnam N.H."/>
            <person name="Rokhsar D.S."/>
        </authorList>
    </citation>
    <scope>NUCLEOTIDE SEQUENCE</scope>
    <source>
        <strain evidence="2 4">I ESC-2004</strain>
    </source>
</reference>
<proteinExistence type="predicted"/>
<dbReference type="EMBL" id="AMQN01013280">
    <property type="status" value="NOT_ANNOTATED_CDS"/>
    <property type="molecule type" value="Genomic_DNA"/>
</dbReference>
<evidence type="ECO:0000313" key="3">
    <source>
        <dbReference type="EnsemblMetazoa" id="CapteP211348"/>
    </source>
</evidence>
<sequence length="221" mass="25600">MPPENESGHHQEEDRASEQRLCSSPRMPEPELVPEKEANDPNSDKEEWVPFLSRFPSYDASLEKICFLCKEKVMKTGDHQFGILSHCNQVFCTGCLRGWRHAPGTRHMLTRKFYSVRKSGHFCFQQSSVEQFIFDQRLDLYYYISKALYVEVRSSCLGCDSLPKCLDALSDVDECGRACCLMRCLCVHRWSAVSKSRGLRDILDRCYGCFKKLNMISMLHF</sequence>
<keyword evidence="4" id="KW-1185">Reference proteome</keyword>
<feature type="compositionally biased region" description="Basic and acidic residues" evidence="1">
    <location>
        <begin position="33"/>
        <end position="45"/>
    </location>
</feature>